<dbReference type="InterPro" id="IPR001054">
    <property type="entry name" value="A/G_cyclase"/>
</dbReference>
<feature type="coiled-coil region" evidence="8">
    <location>
        <begin position="165"/>
        <end position="192"/>
    </location>
</feature>
<dbReference type="InterPro" id="IPR018297">
    <property type="entry name" value="A/G_cyclase_CS"/>
</dbReference>
<dbReference type="SUPFAM" id="SSF55073">
    <property type="entry name" value="Nucleotide cyclase"/>
    <property type="match status" value="1"/>
</dbReference>
<proteinExistence type="inferred from homology"/>
<evidence type="ECO:0000313" key="11">
    <source>
        <dbReference type="Proteomes" id="UP001321492"/>
    </source>
</evidence>
<keyword evidence="2" id="KW-0812">Transmembrane</keyword>
<organism evidence="10 11">
    <name type="scientific">Chelatococcus albus</name>
    <dbReference type="NCBI Taxonomy" id="3047466"/>
    <lineage>
        <taxon>Bacteria</taxon>
        <taxon>Pseudomonadati</taxon>
        <taxon>Pseudomonadota</taxon>
        <taxon>Alphaproteobacteria</taxon>
        <taxon>Hyphomicrobiales</taxon>
        <taxon>Chelatococcaceae</taxon>
        <taxon>Chelatococcus</taxon>
    </lineage>
</organism>
<reference evidence="10 11" key="1">
    <citation type="submission" date="2023-05" db="EMBL/GenBank/DDBJ databases">
        <title>Chelatococcus sp. nov., a moderately thermophilic bacterium isolated from hot spring microbial mat.</title>
        <authorList>
            <person name="Hu C.-J."/>
            <person name="Li W.-J."/>
        </authorList>
    </citation>
    <scope>NUCLEOTIDE SEQUENCE [LARGE SCALE GENOMIC DNA]</scope>
    <source>
        <strain evidence="10 11">SYSU G07232</strain>
    </source>
</reference>
<keyword evidence="3" id="KW-0547">Nucleotide-binding</keyword>
<comment type="subcellular location">
    <subcellularLocation>
        <location evidence="1">Membrane</location>
    </subcellularLocation>
</comment>
<comment type="similarity">
    <text evidence="7">Belongs to the adenylyl cyclase class-4/guanylyl cyclase family.</text>
</comment>
<keyword evidence="8" id="KW-0175">Coiled coil</keyword>
<evidence type="ECO:0000256" key="8">
    <source>
        <dbReference type="SAM" id="Coils"/>
    </source>
</evidence>
<dbReference type="InterPro" id="IPR029787">
    <property type="entry name" value="Nucleotide_cyclase"/>
</dbReference>
<dbReference type="CDD" id="cd07302">
    <property type="entry name" value="CHD"/>
    <property type="match status" value="1"/>
</dbReference>
<dbReference type="PROSITE" id="PS00452">
    <property type="entry name" value="GUANYLATE_CYCLASE_1"/>
    <property type="match status" value="1"/>
</dbReference>
<sequence>MQVPVPANETERLAALRRYEILDTPPEVAYDEITELAAQICGCPVAVVGLIDETRDWLKAKYGLPPDFTEAPREVTICSTTICNNDLVYIPDLTKDPRFKDAPPVAGEPGLRMYCGMPLITPEGYALGTLCVIDFEPHELSFEQQQAVRRLCHQTVAQLELRRQVLEHETILRELRSARDMAEAEKEKSERLLLNILPPSIADELKAHARVQPRFYDSVSVVFSDFKGFTQLIERLEPASVVQQLDQHFSRFDEIVTGFRLEKLKTIGDAFMAAGGLPEANRTHPVDACLAALHLQDYLARTNRQREKLHLPLWEARIGINTGPAIAGVVGRHKFTYDVWGNTVNVAERMEAAGVPGRVNISEATWNHVRTWFETEPRGSVTVKGKGEMNMYFLDRIKPEFSADATGLVPNEHFWTHHAGSLGPVH</sequence>
<evidence type="ECO:0000256" key="2">
    <source>
        <dbReference type="ARBA" id="ARBA00022692"/>
    </source>
</evidence>
<keyword evidence="6 7" id="KW-0456">Lyase</keyword>
<evidence type="ECO:0000259" key="9">
    <source>
        <dbReference type="PROSITE" id="PS50125"/>
    </source>
</evidence>
<comment type="caution">
    <text evidence="10">The sequence shown here is derived from an EMBL/GenBank/DDBJ whole genome shotgun (WGS) entry which is preliminary data.</text>
</comment>
<keyword evidence="5" id="KW-0472">Membrane</keyword>
<evidence type="ECO:0000313" key="10">
    <source>
        <dbReference type="EMBL" id="MDJ1158571.1"/>
    </source>
</evidence>
<dbReference type="InterPro" id="IPR050401">
    <property type="entry name" value="Cyclic_nucleotide_synthase"/>
</dbReference>
<dbReference type="Gene3D" id="3.30.450.40">
    <property type="match status" value="1"/>
</dbReference>
<protein>
    <submittedName>
        <fullName evidence="10">Adenylate/guanylate cyclase domain-containing protein</fullName>
    </submittedName>
</protein>
<name>A0ABT7AGS3_9HYPH</name>
<dbReference type="RefSeq" id="WP_283740557.1">
    <property type="nucleotide sequence ID" value="NZ_JASJEV010000005.1"/>
</dbReference>
<dbReference type="SUPFAM" id="SSF55781">
    <property type="entry name" value="GAF domain-like"/>
    <property type="match status" value="1"/>
</dbReference>
<dbReference type="SMART" id="SM00044">
    <property type="entry name" value="CYCc"/>
    <property type="match status" value="1"/>
</dbReference>
<gene>
    <name evidence="10" type="ORF">QNA08_10020</name>
</gene>
<evidence type="ECO:0000256" key="1">
    <source>
        <dbReference type="ARBA" id="ARBA00004370"/>
    </source>
</evidence>
<dbReference type="InterPro" id="IPR029016">
    <property type="entry name" value="GAF-like_dom_sf"/>
</dbReference>
<evidence type="ECO:0000256" key="4">
    <source>
        <dbReference type="ARBA" id="ARBA00022989"/>
    </source>
</evidence>
<dbReference type="Proteomes" id="UP001321492">
    <property type="component" value="Unassembled WGS sequence"/>
</dbReference>
<evidence type="ECO:0000256" key="6">
    <source>
        <dbReference type="ARBA" id="ARBA00023239"/>
    </source>
</evidence>
<dbReference type="PROSITE" id="PS50125">
    <property type="entry name" value="GUANYLATE_CYCLASE_2"/>
    <property type="match status" value="1"/>
</dbReference>
<dbReference type="SMART" id="SM00065">
    <property type="entry name" value="GAF"/>
    <property type="match status" value="1"/>
</dbReference>
<evidence type="ECO:0000256" key="7">
    <source>
        <dbReference type="RuleBase" id="RU000405"/>
    </source>
</evidence>
<dbReference type="EMBL" id="JASJEV010000005">
    <property type="protein sequence ID" value="MDJ1158571.1"/>
    <property type="molecule type" value="Genomic_DNA"/>
</dbReference>
<keyword evidence="11" id="KW-1185">Reference proteome</keyword>
<dbReference type="PANTHER" id="PTHR11920:SF335">
    <property type="entry name" value="GUANYLATE CYCLASE"/>
    <property type="match status" value="1"/>
</dbReference>
<dbReference type="PANTHER" id="PTHR11920">
    <property type="entry name" value="GUANYLYL CYCLASE"/>
    <property type="match status" value="1"/>
</dbReference>
<keyword evidence="4" id="KW-1133">Transmembrane helix</keyword>
<dbReference type="Pfam" id="PF00211">
    <property type="entry name" value="Guanylate_cyc"/>
    <property type="match status" value="1"/>
</dbReference>
<dbReference type="Gene3D" id="3.30.70.1230">
    <property type="entry name" value="Nucleotide cyclase"/>
    <property type="match status" value="1"/>
</dbReference>
<evidence type="ECO:0000256" key="3">
    <source>
        <dbReference type="ARBA" id="ARBA00022741"/>
    </source>
</evidence>
<feature type="domain" description="Guanylate cyclase" evidence="9">
    <location>
        <begin position="220"/>
        <end position="351"/>
    </location>
</feature>
<accession>A0ABT7AGS3</accession>
<dbReference type="Pfam" id="PF01590">
    <property type="entry name" value="GAF"/>
    <property type="match status" value="1"/>
</dbReference>
<evidence type="ECO:0000256" key="5">
    <source>
        <dbReference type="ARBA" id="ARBA00023136"/>
    </source>
</evidence>
<dbReference type="InterPro" id="IPR003018">
    <property type="entry name" value="GAF"/>
</dbReference>